<feature type="non-terminal residue" evidence="2">
    <location>
        <position position="1"/>
    </location>
</feature>
<feature type="non-terminal residue" evidence="2">
    <location>
        <position position="140"/>
    </location>
</feature>
<evidence type="ECO:0000313" key="2">
    <source>
        <dbReference type="EMBL" id="CAA9363920.1"/>
    </source>
</evidence>
<protein>
    <submittedName>
        <fullName evidence="2">Uncharacterized protein</fullName>
    </submittedName>
</protein>
<reference evidence="2" key="1">
    <citation type="submission" date="2020-02" db="EMBL/GenBank/DDBJ databases">
        <authorList>
            <person name="Meier V. D."/>
        </authorList>
    </citation>
    <scope>NUCLEOTIDE SEQUENCE</scope>
    <source>
        <strain evidence="2">AVDCRST_MAG16</strain>
    </source>
</reference>
<proteinExistence type="predicted"/>
<dbReference type="AlphaFoldDB" id="A0A6J4MML4"/>
<sequence>ALDSGARTGRPEGAALDRCRGPGGVGVRPLGHRGVALLRRRPDHAQRPVPRPGRRRRGRRGLAGAAQQPPSADRGRGGGRRLAARPRAQRLRAPAGVRAVPGALRAAVVPGEGGRGRRGGRGHRDGAGGAGERAPRQVTV</sequence>
<accession>A0A6J4MML4</accession>
<dbReference type="EMBL" id="CADCUE010000307">
    <property type="protein sequence ID" value="CAA9363920.1"/>
    <property type="molecule type" value="Genomic_DNA"/>
</dbReference>
<name>A0A6J4MML4_9ACTN</name>
<feature type="region of interest" description="Disordered" evidence="1">
    <location>
        <begin position="1"/>
        <end position="140"/>
    </location>
</feature>
<organism evidence="2">
    <name type="scientific">uncultured Frankineae bacterium</name>
    <dbReference type="NCBI Taxonomy" id="437475"/>
    <lineage>
        <taxon>Bacteria</taxon>
        <taxon>Bacillati</taxon>
        <taxon>Actinomycetota</taxon>
        <taxon>Actinomycetes</taxon>
        <taxon>Frankiales</taxon>
        <taxon>environmental samples</taxon>
    </lineage>
</organism>
<gene>
    <name evidence="2" type="ORF">AVDCRST_MAG16-3314</name>
</gene>
<evidence type="ECO:0000256" key="1">
    <source>
        <dbReference type="SAM" id="MobiDB-lite"/>
    </source>
</evidence>
<feature type="compositionally biased region" description="Basic residues" evidence="1">
    <location>
        <begin position="77"/>
        <end position="90"/>
    </location>
</feature>